<keyword evidence="2" id="KW-1185">Reference proteome</keyword>
<organism evidence="1 2">
    <name type="scientific">Streptomyces salinarius</name>
    <dbReference type="NCBI Taxonomy" id="2762598"/>
    <lineage>
        <taxon>Bacteria</taxon>
        <taxon>Bacillati</taxon>
        <taxon>Actinomycetota</taxon>
        <taxon>Actinomycetes</taxon>
        <taxon>Kitasatosporales</taxon>
        <taxon>Streptomycetaceae</taxon>
        <taxon>Streptomyces</taxon>
    </lineage>
</organism>
<dbReference type="EMBL" id="JBITPR010000043">
    <property type="protein sequence ID" value="MFI7872632.1"/>
    <property type="molecule type" value="Genomic_DNA"/>
</dbReference>
<gene>
    <name evidence="1" type="ORF">AB4829_18785</name>
</gene>
<reference evidence="1 2" key="1">
    <citation type="submission" date="2024-07" db="EMBL/GenBank/DDBJ databases">
        <title>Whole genome sequencing of Prodigiosin pigment-producing Streptomyces salinarius isolated from rhizosphere soil of Arachis hypogaea.</title>
        <authorList>
            <person name="Vidhya A."/>
            <person name="Ramya S."/>
        </authorList>
    </citation>
    <scope>NUCLEOTIDE SEQUENCE [LARGE SCALE GENOMIC DNA]</scope>
    <source>
        <strain evidence="1 2">VRMG2420</strain>
    </source>
</reference>
<evidence type="ECO:0000313" key="1">
    <source>
        <dbReference type="EMBL" id="MFI7872632.1"/>
    </source>
</evidence>
<evidence type="ECO:0000313" key="2">
    <source>
        <dbReference type="Proteomes" id="UP001614264"/>
    </source>
</evidence>
<evidence type="ECO:0008006" key="3">
    <source>
        <dbReference type="Google" id="ProtNLM"/>
    </source>
</evidence>
<accession>A0ABW8BDP5</accession>
<dbReference type="Proteomes" id="UP001614264">
    <property type="component" value="Unassembled WGS sequence"/>
</dbReference>
<dbReference type="RefSeq" id="WP_146046065.1">
    <property type="nucleotide sequence ID" value="NZ_JACLZH010000001.1"/>
</dbReference>
<proteinExistence type="predicted"/>
<name>A0ABW8BDP5_9ACTN</name>
<comment type="caution">
    <text evidence="1">The sequence shown here is derived from an EMBL/GenBank/DDBJ whole genome shotgun (WGS) entry which is preliminary data.</text>
</comment>
<sequence>MRIAGLVDGEWISGEFPEVATLVGDIRSYSMARAAEQVTETDPADLDRRLRAFLGPDGEPFEELPGWGAWAMDIAALGDYALRTWTSPADSLDHTFEVLLSGYSIAGYLEDDSSSPDVPNLAEQEFERQMSDAGLLDQGVEWNALVGPSVEQARTYEQWLGFVES</sequence>
<protein>
    <recommendedName>
        <fullName evidence="3">CdiI immunity protein domain-containing protein</fullName>
    </recommendedName>
</protein>